<dbReference type="Proteomes" id="UP000015104">
    <property type="component" value="Unassembled WGS sequence"/>
</dbReference>
<name>T1L1V3_TETUR</name>
<dbReference type="HOGENOM" id="CLU_083451_0_0_1"/>
<reference evidence="2" key="1">
    <citation type="submission" date="2011-08" db="EMBL/GenBank/DDBJ databases">
        <authorList>
            <person name="Rombauts S."/>
        </authorList>
    </citation>
    <scope>NUCLEOTIDE SEQUENCE</scope>
    <source>
        <strain evidence="2">London</strain>
    </source>
</reference>
<accession>T1L1V3</accession>
<dbReference type="EMBL" id="CAEY01000921">
    <property type="status" value="NOT_ANNOTATED_CDS"/>
    <property type="molecule type" value="Genomic_DNA"/>
</dbReference>
<dbReference type="InterPro" id="IPR037238">
    <property type="entry name" value="YbiA-like_sf"/>
</dbReference>
<evidence type="ECO:0000313" key="1">
    <source>
        <dbReference type="EnsemblMetazoa" id="tetur32g00960.1"/>
    </source>
</evidence>
<sequence length="220" mass="26142">MTKLFEISKVCFTEGLLNEKFNTLNIERSEIFNIEETMILYHKYATEEQIVTFEFDRETGCHEVRTYNSAKELFLAKKNGLLSGPDDDISFRYGSDIDFAFKCNWLKFRQNKHFADELLQTGRQFLVYYRRPEGKKAYTTKARAKRDWPDITAKILMIIREDLRRQAEQQASDAAIKIILATYYIDLTDTMYDVFILLGHPKQNDRTLRRCNLLTTWRMR</sequence>
<protein>
    <submittedName>
        <fullName evidence="1">Uncharacterized protein</fullName>
    </submittedName>
</protein>
<dbReference type="Gene3D" id="1.10.357.40">
    <property type="entry name" value="YbiA-like"/>
    <property type="match status" value="1"/>
</dbReference>
<evidence type="ECO:0000313" key="2">
    <source>
        <dbReference type="Proteomes" id="UP000015104"/>
    </source>
</evidence>
<dbReference type="EnsemblMetazoa" id="tetur32g00960.1">
    <property type="protein sequence ID" value="tetur32g00960.1"/>
    <property type="gene ID" value="tetur32g00960"/>
</dbReference>
<organism evidence="1 2">
    <name type="scientific">Tetranychus urticae</name>
    <name type="common">Two-spotted spider mite</name>
    <dbReference type="NCBI Taxonomy" id="32264"/>
    <lineage>
        <taxon>Eukaryota</taxon>
        <taxon>Metazoa</taxon>
        <taxon>Ecdysozoa</taxon>
        <taxon>Arthropoda</taxon>
        <taxon>Chelicerata</taxon>
        <taxon>Arachnida</taxon>
        <taxon>Acari</taxon>
        <taxon>Acariformes</taxon>
        <taxon>Trombidiformes</taxon>
        <taxon>Prostigmata</taxon>
        <taxon>Eleutherengona</taxon>
        <taxon>Raphignathae</taxon>
        <taxon>Tetranychoidea</taxon>
        <taxon>Tetranychidae</taxon>
        <taxon>Tetranychus</taxon>
    </lineage>
</organism>
<dbReference type="SUPFAM" id="SSF143990">
    <property type="entry name" value="YbiA-like"/>
    <property type="match status" value="1"/>
</dbReference>
<keyword evidence="2" id="KW-1185">Reference proteome</keyword>
<dbReference type="AlphaFoldDB" id="T1L1V3"/>
<reference evidence="1" key="2">
    <citation type="submission" date="2015-06" db="UniProtKB">
        <authorList>
            <consortium name="EnsemblMetazoa"/>
        </authorList>
    </citation>
    <scope>IDENTIFICATION</scope>
</reference>
<proteinExistence type="predicted"/>